<organism evidence="1 2">
    <name type="scientific">Bifidobacterium pseudocatenulatum</name>
    <dbReference type="NCBI Taxonomy" id="28026"/>
    <lineage>
        <taxon>Bacteria</taxon>
        <taxon>Bacillati</taxon>
        <taxon>Actinomycetota</taxon>
        <taxon>Actinomycetes</taxon>
        <taxon>Bifidobacteriales</taxon>
        <taxon>Bifidobacteriaceae</taxon>
        <taxon>Bifidobacterium</taxon>
    </lineage>
</organism>
<dbReference type="EMBL" id="QSWD01000006">
    <property type="protein sequence ID" value="RGP01749.1"/>
    <property type="molecule type" value="Genomic_DNA"/>
</dbReference>
<proteinExistence type="predicted"/>
<name>A0A3E5HIU8_BIFPS</name>
<dbReference type="AlphaFoldDB" id="A0A3E5HIU8"/>
<gene>
    <name evidence="1" type="ORF">DXA79_08725</name>
</gene>
<protein>
    <submittedName>
        <fullName evidence="1">Uncharacterized protein</fullName>
    </submittedName>
</protein>
<dbReference type="RefSeq" id="WP_065439304.1">
    <property type="nucleotide sequence ID" value="NZ_BCYD01000062.1"/>
</dbReference>
<evidence type="ECO:0000313" key="2">
    <source>
        <dbReference type="Proteomes" id="UP000261031"/>
    </source>
</evidence>
<accession>A0A3E5HIU8</accession>
<reference evidence="1 2" key="1">
    <citation type="submission" date="2018-08" db="EMBL/GenBank/DDBJ databases">
        <title>A genome reference for cultivated species of the human gut microbiota.</title>
        <authorList>
            <person name="Zou Y."/>
            <person name="Xue W."/>
            <person name="Luo G."/>
        </authorList>
    </citation>
    <scope>NUCLEOTIDE SEQUENCE [LARGE SCALE GENOMIC DNA]</scope>
    <source>
        <strain evidence="1 2">OF05-12</strain>
    </source>
</reference>
<evidence type="ECO:0000313" key="1">
    <source>
        <dbReference type="EMBL" id="RGP01749.1"/>
    </source>
</evidence>
<comment type="caution">
    <text evidence="1">The sequence shown here is derived from an EMBL/GenBank/DDBJ whole genome shotgun (WGS) entry which is preliminary data.</text>
</comment>
<sequence>MSGSKRVEWIDVAKGVGIVLVSFGHLRNGDGESVWLPALDAPIDAIYLFHMPLFFLLGGAHVQ</sequence>
<dbReference type="Proteomes" id="UP000261031">
    <property type="component" value="Unassembled WGS sequence"/>
</dbReference>